<reference evidence="1" key="1">
    <citation type="submission" date="2014-11" db="EMBL/GenBank/DDBJ databases">
        <authorList>
            <person name="Amaro Gonzalez C."/>
        </authorList>
    </citation>
    <scope>NUCLEOTIDE SEQUENCE</scope>
</reference>
<dbReference type="AlphaFoldDB" id="A0A0E9WUG6"/>
<organism evidence="1">
    <name type="scientific">Anguilla anguilla</name>
    <name type="common">European freshwater eel</name>
    <name type="synonym">Muraena anguilla</name>
    <dbReference type="NCBI Taxonomy" id="7936"/>
    <lineage>
        <taxon>Eukaryota</taxon>
        <taxon>Metazoa</taxon>
        <taxon>Chordata</taxon>
        <taxon>Craniata</taxon>
        <taxon>Vertebrata</taxon>
        <taxon>Euteleostomi</taxon>
        <taxon>Actinopterygii</taxon>
        <taxon>Neopterygii</taxon>
        <taxon>Teleostei</taxon>
        <taxon>Anguilliformes</taxon>
        <taxon>Anguillidae</taxon>
        <taxon>Anguilla</taxon>
    </lineage>
</organism>
<name>A0A0E9WUG6_ANGAN</name>
<dbReference type="EMBL" id="GBXM01014535">
    <property type="protein sequence ID" value="JAH94042.1"/>
    <property type="molecule type" value="Transcribed_RNA"/>
</dbReference>
<reference evidence="1" key="2">
    <citation type="journal article" date="2015" name="Fish Shellfish Immunol.">
        <title>Early steps in the European eel (Anguilla anguilla)-Vibrio vulnificus interaction in the gills: Role of the RtxA13 toxin.</title>
        <authorList>
            <person name="Callol A."/>
            <person name="Pajuelo D."/>
            <person name="Ebbesson L."/>
            <person name="Teles M."/>
            <person name="MacKenzie S."/>
            <person name="Amaro C."/>
        </authorList>
    </citation>
    <scope>NUCLEOTIDE SEQUENCE</scope>
</reference>
<sequence>MEECCLIYFYLFRCFCHFVVPRTNHTVLSLYIHIIIIISESPLVSQSSTAKG</sequence>
<evidence type="ECO:0000313" key="1">
    <source>
        <dbReference type="EMBL" id="JAH94042.1"/>
    </source>
</evidence>
<accession>A0A0E9WUG6</accession>
<protein>
    <submittedName>
        <fullName evidence="1">Uncharacterized protein</fullName>
    </submittedName>
</protein>
<proteinExistence type="predicted"/>